<accession>A0A2S6IG27</accession>
<keyword evidence="2" id="KW-1185">Reference proteome</keyword>
<name>A0A2S6IG27_9ACTN</name>
<protein>
    <submittedName>
        <fullName evidence="1">Uncharacterized protein</fullName>
    </submittedName>
</protein>
<dbReference type="AlphaFoldDB" id="A0A2S6IG27"/>
<proteinExistence type="predicted"/>
<sequence>MLDAPPGRGPDEVVWQRSHGGRLLHALPHPVAAGPPASGPALCGTPVAVDLRHRPEEERNRPRCRRCAAAVAALTGELPEAEPDMLF</sequence>
<evidence type="ECO:0000313" key="2">
    <source>
        <dbReference type="Proteomes" id="UP000239485"/>
    </source>
</evidence>
<reference evidence="1 2" key="1">
    <citation type="submission" date="2018-02" db="EMBL/GenBank/DDBJ databases">
        <title>Genomic Encyclopedia of Archaeal and Bacterial Type Strains, Phase II (KMG-II): from individual species to whole genera.</title>
        <authorList>
            <person name="Goeker M."/>
        </authorList>
    </citation>
    <scope>NUCLEOTIDE SEQUENCE [LARGE SCALE GENOMIC DNA]</scope>
    <source>
        <strain evidence="1 2">DSM 22857</strain>
    </source>
</reference>
<organism evidence="1 2">
    <name type="scientific">Kineococcus xinjiangensis</name>
    <dbReference type="NCBI Taxonomy" id="512762"/>
    <lineage>
        <taxon>Bacteria</taxon>
        <taxon>Bacillati</taxon>
        <taxon>Actinomycetota</taxon>
        <taxon>Actinomycetes</taxon>
        <taxon>Kineosporiales</taxon>
        <taxon>Kineosporiaceae</taxon>
        <taxon>Kineococcus</taxon>
    </lineage>
</organism>
<dbReference type="EMBL" id="PTJD01000011">
    <property type="protein sequence ID" value="PPK93169.1"/>
    <property type="molecule type" value="Genomic_DNA"/>
</dbReference>
<dbReference type="Proteomes" id="UP000239485">
    <property type="component" value="Unassembled WGS sequence"/>
</dbReference>
<evidence type="ECO:0000313" key="1">
    <source>
        <dbReference type="EMBL" id="PPK93169.1"/>
    </source>
</evidence>
<comment type="caution">
    <text evidence="1">The sequence shown here is derived from an EMBL/GenBank/DDBJ whole genome shotgun (WGS) entry which is preliminary data.</text>
</comment>
<gene>
    <name evidence="1" type="ORF">CLV92_11186</name>
</gene>